<evidence type="ECO:0000256" key="1">
    <source>
        <dbReference type="ARBA" id="ARBA00022617"/>
    </source>
</evidence>
<keyword evidence="3 4" id="KW-0408">Iron</keyword>
<dbReference type="GO" id="GO:0009055">
    <property type="term" value="F:electron transfer activity"/>
    <property type="evidence" value="ECO:0007669"/>
    <property type="project" value="InterPro"/>
</dbReference>
<sequence length="186" mass="20336">MKNLTAKVLLTAGLVTLVGAIHHTARADDEDSFFIEHQRIAEGFRIAPVRLNLEHKNPEMVGLGSYLVNAIGGCNDCHTNPSYAVGGNPFLGQPKQINTAGYLAGGQTFGPFISRNLTPENGLPAGRTYAEFKNILRTGIDYDHLHPQISPLLQVMPWPTYQSLKDHDIKAIYEYLSAIPSIPPSS</sequence>
<evidence type="ECO:0000259" key="6">
    <source>
        <dbReference type="PROSITE" id="PS51007"/>
    </source>
</evidence>
<dbReference type="InterPro" id="IPR009056">
    <property type="entry name" value="Cyt_c-like_dom"/>
</dbReference>
<dbReference type="GO" id="GO:0046872">
    <property type="term" value="F:metal ion binding"/>
    <property type="evidence" value="ECO:0007669"/>
    <property type="project" value="UniProtKB-KW"/>
</dbReference>
<name>A0A7W8N3P4_9BACT</name>
<dbReference type="Proteomes" id="UP000569092">
    <property type="component" value="Unassembled WGS sequence"/>
</dbReference>
<comment type="caution">
    <text evidence="7">The sequence shown here is derived from an EMBL/GenBank/DDBJ whole genome shotgun (WGS) entry which is preliminary data.</text>
</comment>
<evidence type="ECO:0000256" key="2">
    <source>
        <dbReference type="ARBA" id="ARBA00022723"/>
    </source>
</evidence>
<organism evidence="7 8">
    <name type="scientific">Tunturiibacter lichenicola</name>
    <dbReference type="NCBI Taxonomy" id="2051959"/>
    <lineage>
        <taxon>Bacteria</taxon>
        <taxon>Pseudomonadati</taxon>
        <taxon>Acidobacteriota</taxon>
        <taxon>Terriglobia</taxon>
        <taxon>Terriglobales</taxon>
        <taxon>Acidobacteriaceae</taxon>
        <taxon>Tunturiibacter</taxon>
    </lineage>
</organism>
<evidence type="ECO:0000256" key="4">
    <source>
        <dbReference type="PROSITE-ProRule" id="PRU00433"/>
    </source>
</evidence>
<protein>
    <recommendedName>
        <fullName evidence="6">Cytochrome c domain-containing protein</fullName>
    </recommendedName>
</protein>
<reference evidence="7 8" key="1">
    <citation type="submission" date="2020-08" db="EMBL/GenBank/DDBJ databases">
        <title>Genomic Encyclopedia of Type Strains, Phase IV (KMG-V): Genome sequencing to study the core and pangenomes of soil and plant-associated prokaryotes.</title>
        <authorList>
            <person name="Whitman W."/>
        </authorList>
    </citation>
    <scope>NUCLEOTIDE SEQUENCE [LARGE SCALE GENOMIC DNA]</scope>
    <source>
        <strain evidence="7 8">M8US30</strain>
    </source>
</reference>
<dbReference type="EMBL" id="JACHDZ010000004">
    <property type="protein sequence ID" value="MBB5344717.1"/>
    <property type="molecule type" value="Genomic_DNA"/>
</dbReference>
<dbReference type="AlphaFoldDB" id="A0A7W8N3P4"/>
<evidence type="ECO:0000256" key="5">
    <source>
        <dbReference type="SAM" id="SignalP"/>
    </source>
</evidence>
<gene>
    <name evidence="7" type="ORF">HDF10_002703</name>
</gene>
<dbReference type="PROSITE" id="PS51007">
    <property type="entry name" value="CYTC"/>
    <property type="match status" value="1"/>
</dbReference>
<feature type="signal peptide" evidence="5">
    <location>
        <begin position="1"/>
        <end position="27"/>
    </location>
</feature>
<keyword evidence="1 4" id="KW-0349">Heme</keyword>
<dbReference type="GO" id="GO:0020037">
    <property type="term" value="F:heme binding"/>
    <property type="evidence" value="ECO:0007669"/>
    <property type="project" value="InterPro"/>
</dbReference>
<proteinExistence type="predicted"/>
<feature type="domain" description="Cytochrome c" evidence="6">
    <location>
        <begin position="59"/>
        <end position="180"/>
    </location>
</feature>
<keyword evidence="2 4" id="KW-0479">Metal-binding</keyword>
<feature type="chain" id="PRO_5030983640" description="Cytochrome c domain-containing protein" evidence="5">
    <location>
        <begin position="28"/>
        <end position="186"/>
    </location>
</feature>
<evidence type="ECO:0000313" key="7">
    <source>
        <dbReference type="EMBL" id="MBB5344717.1"/>
    </source>
</evidence>
<evidence type="ECO:0000313" key="8">
    <source>
        <dbReference type="Proteomes" id="UP000569092"/>
    </source>
</evidence>
<evidence type="ECO:0000256" key="3">
    <source>
        <dbReference type="ARBA" id="ARBA00023004"/>
    </source>
</evidence>
<accession>A0A7W8N3P4</accession>
<dbReference type="SUPFAM" id="SSF46626">
    <property type="entry name" value="Cytochrome c"/>
    <property type="match status" value="1"/>
</dbReference>
<keyword evidence="5" id="KW-0732">Signal</keyword>
<dbReference type="InterPro" id="IPR036909">
    <property type="entry name" value="Cyt_c-like_dom_sf"/>
</dbReference>